<dbReference type="EMBL" id="SGXD01000002">
    <property type="protein sequence ID" value="RZS90107.1"/>
    <property type="molecule type" value="Genomic_DNA"/>
</dbReference>
<dbReference type="PROSITE" id="PS50889">
    <property type="entry name" value="S4"/>
    <property type="match status" value="1"/>
</dbReference>
<sequence length="76" mass="8011">MPVEDVELGPEGIRLGQLLKLCGLVDTGGEAKQAVEGGEVRVNGWVERRRGAQLHAGDVVEYAEREVRLTAAGGAA</sequence>
<evidence type="ECO:0000256" key="1">
    <source>
        <dbReference type="PROSITE-ProRule" id="PRU00182"/>
    </source>
</evidence>
<dbReference type="CDD" id="cd00165">
    <property type="entry name" value="S4"/>
    <property type="match status" value="1"/>
</dbReference>
<dbReference type="Gene3D" id="3.10.290.10">
    <property type="entry name" value="RNA-binding S4 domain"/>
    <property type="match status" value="1"/>
</dbReference>
<dbReference type="OrthoDB" id="9811532at2"/>
<proteinExistence type="predicted"/>
<gene>
    <name evidence="2" type="ORF">EV189_1890</name>
</gene>
<dbReference type="AlphaFoldDB" id="A0A4Q7NSM9"/>
<evidence type="ECO:0000313" key="2">
    <source>
        <dbReference type="EMBL" id="RZS90107.1"/>
    </source>
</evidence>
<protein>
    <submittedName>
        <fullName evidence="2">Ribosome-associated protein</fullName>
    </submittedName>
</protein>
<dbReference type="Proteomes" id="UP000293638">
    <property type="component" value="Unassembled WGS sequence"/>
</dbReference>
<organism evidence="2 3">
    <name type="scientific">Motilibacter rhizosphaerae</name>
    <dbReference type="NCBI Taxonomy" id="598652"/>
    <lineage>
        <taxon>Bacteria</taxon>
        <taxon>Bacillati</taxon>
        <taxon>Actinomycetota</taxon>
        <taxon>Actinomycetes</taxon>
        <taxon>Motilibacterales</taxon>
        <taxon>Motilibacteraceae</taxon>
        <taxon>Motilibacter</taxon>
    </lineage>
</organism>
<reference evidence="2 3" key="1">
    <citation type="submission" date="2019-02" db="EMBL/GenBank/DDBJ databases">
        <title>Genomic Encyclopedia of Type Strains, Phase IV (KMG-IV): sequencing the most valuable type-strain genomes for metagenomic binning, comparative biology and taxonomic classification.</title>
        <authorList>
            <person name="Goeker M."/>
        </authorList>
    </citation>
    <scope>NUCLEOTIDE SEQUENCE [LARGE SCALE GENOMIC DNA]</scope>
    <source>
        <strain evidence="2 3">DSM 45622</strain>
    </source>
</reference>
<accession>A0A4Q7NSM9</accession>
<keyword evidence="1" id="KW-0694">RNA-binding</keyword>
<evidence type="ECO:0000313" key="3">
    <source>
        <dbReference type="Proteomes" id="UP000293638"/>
    </source>
</evidence>
<keyword evidence="3" id="KW-1185">Reference proteome</keyword>
<comment type="caution">
    <text evidence="2">The sequence shown here is derived from an EMBL/GenBank/DDBJ whole genome shotgun (WGS) entry which is preliminary data.</text>
</comment>
<dbReference type="SUPFAM" id="SSF55174">
    <property type="entry name" value="Alpha-L RNA-binding motif"/>
    <property type="match status" value="1"/>
</dbReference>
<dbReference type="Pfam" id="PF13275">
    <property type="entry name" value="S4_2"/>
    <property type="match status" value="1"/>
</dbReference>
<name>A0A4Q7NSM9_9ACTN</name>
<dbReference type="InterPro" id="IPR036986">
    <property type="entry name" value="S4_RNA-bd_sf"/>
</dbReference>
<dbReference type="GO" id="GO:0003723">
    <property type="term" value="F:RNA binding"/>
    <property type="evidence" value="ECO:0007669"/>
    <property type="project" value="UniProtKB-KW"/>
</dbReference>